<proteinExistence type="predicted"/>
<keyword evidence="4" id="KW-0223">Dioxygenase</keyword>
<keyword evidence="5" id="KW-0560">Oxidoreductase</keyword>
<dbReference type="Proteomes" id="UP000271227">
    <property type="component" value="Unassembled WGS sequence"/>
</dbReference>
<evidence type="ECO:0000259" key="7">
    <source>
        <dbReference type="PROSITE" id="PS51471"/>
    </source>
</evidence>
<accession>A0A3M0D6F0</accession>
<dbReference type="InterPro" id="IPR044862">
    <property type="entry name" value="Pro_4_hyd_alph_FE2OG_OXY"/>
</dbReference>
<sequence>MEEYGEFSGFNDGENDIDWEVLKGLILKHDPAEIPKPLIAKSEPSLRVFDGIFSPLMIAYIEMTSRPLLQPSTVRGRDPTDDRQTEVRQSEEAIWALSAGDLVYRFIAETIARQTGCSLHLTKTVAVIRYGPGDHFKPHYDEAPRSTDLRPGLRRTYSFIGYLNDGFDGGETIFPKARLKITPRAGAGVIFRNFTDEGVLDPSALHGGAPVRAGEKWIWVMWFYEPWPV</sequence>
<evidence type="ECO:0000256" key="4">
    <source>
        <dbReference type="ARBA" id="ARBA00022964"/>
    </source>
</evidence>
<dbReference type="GO" id="GO:0016705">
    <property type="term" value="F:oxidoreductase activity, acting on paired donors, with incorporation or reduction of molecular oxygen"/>
    <property type="evidence" value="ECO:0007669"/>
    <property type="project" value="InterPro"/>
</dbReference>
<evidence type="ECO:0000256" key="1">
    <source>
        <dbReference type="ARBA" id="ARBA00001961"/>
    </source>
</evidence>
<evidence type="ECO:0000256" key="2">
    <source>
        <dbReference type="ARBA" id="ARBA00022723"/>
    </source>
</evidence>
<dbReference type="InterPro" id="IPR005123">
    <property type="entry name" value="Oxoglu/Fe-dep_dioxygenase_dom"/>
</dbReference>
<evidence type="ECO:0000313" key="9">
    <source>
        <dbReference type="Proteomes" id="UP000271227"/>
    </source>
</evidence>
<organism evidence="8 9">
    <name type="scientific">Eilatimonas milleporae</name>
    <dbReference type="NCBI Taxonomy" id="911205"/>
    <lineage>
        <taxon>Bacteria</taxon>
        <taxon>Pseudomonadati</taxon>
        <taxon>Pseudomonadota</taxon>
        <taxon>Alphaproteobacteria</taxon>
        <taxon>Kordiimonadales</taxon>
        <taxon>Kordiimonadaceae</taxon>
        <taxon>Eilatimonas</taxon>
    </lineage>
</organism>
<dbReference type="PANTHER" id="PTHR10869:SF246">
    <property type="entry name" value="TRANSMEMBRANE PROLYL 4-HYDROXYLASE"/>
    <property type="match status" value="1"/>
</dbReference>
<keyword evidence="9" id="KW-1185">Reference proteome</keyword>
<dbReference type="GO" id="GO:0031418">
    <property type="term" value="F:L-ascorbic acid binding"/>
    <property type="evidence" value="ECO:0007669"/>
    <property type="project" value="UniProtKB-KW"/>
</dbReference>
<evidence type="ECO:0000313" key="8">
    <source>
        <dbReference type="EMBL" id="RMB11853.1"/>
    </source>
</evidence>
<dbReference type="GO" id="GO:0005506">
    <property type="term" value="F:iron ion binding"/>
    <property type="evidence" value="ECO:0007669"/>
    <property type="project" value="InterPro"/>
</dbReference>
<comment type="caution">
    <text evidence="8">The sequence shown here is derived from an EMBL/GenBank/DDBJ whole genome shotgun (WGS) entry which is preliminary data.</text>
</comment>
<keyword evidence="6" id="KW-0408">Iron</keyword>
<keyword evidence="2" id="KW-0479">Metal-binding</keyword>
<name>A0A3M0D6F0_9PROT</name>
<reference evidence="8 9" key="1">
    <citation type="submission" date="2018-10" db="EMBL/GenBank/DDBJ databases">
        <title>Genomic Encyclopedia of Archaeal and Bacterial Type Strains, Phase II (KMG-II): from individual species to whole genera.</title>
        <authorList>
            <person name="Goeker M."/>
        </authorList>
    </citation>
    <scope>NUCLEOTIDE SEQUENCE [LARGE SCALE GENOMIC DNA]</scope>
    <source>
        <strain evidence="8 9">DSM 25217</strain>
    </source>
</reference>
<evidence type="ECO:0000256" key="5">
    <source>
        <dbReference type="ARBA" id="ARBA00023002"/>
    </source>
</evidence>
<dbReference type="GO" id="GO:0051213">
    <property type="term" value="F:dioxygenase activity"/>
    <property type="evidence" value="ECO:0007669"/>
    <property type="project" value="UniProtKB-KW"/>
</dbReference>
<dbReference type="InterPro" id="IPR045054">
    <property type="entry name" value="P4HA-like"/>
</dbReference>
<protein>
    <submittedName>
        <fullName evidence="8">Prolyl 4-hydroxylase</fullName>
    </submittedName>
</protein>
<comment type="cofactor">
    <cofactor evidence="1">
        <name>L-ascorbate</name>
        <dbReference type="ChEBI" id="CHEBI:38290"/>
    </cofactor>
</comment>
<dbReference type="InterPro" id="IPR006620">
    <property type="entry name" value="Pro_4_hyd_alph"/>
</dbReference>
<dbReference type="SMART" id="SM00702">
    <property type="entry name" value="P4Hc"/>
    <property type="match status" value="1"/>
</dbReference>
<feature type="domain" description="Fe2OG dioxygenase" evidence="7">
    <location>
        <begin position="117"/>
        <end position="225"/>
    </location>
</feature>
<dbReference type="InParanoid" id="A0A3M0D6F0"/>
<dbReference type="Pfam" id="PF13640">
    <property type="entry name" value="2OG-FeII_Oxy_3"/>
    <property type="match status" value="1"/>
</dbReference>
<evidence type="ECO:0000256" key="6">
    <source>
        <dbReference type="ARBA" id="ARBA00023004"/>
    </source>
</evidence>
<dbReference type="PANTHER" id="PTHR10869">
    <property type="entry name" value="PROLYL 4-HYDROXYLASE ALPHA SUBUNIT"/>
    <property type="match status" value="1"/>
</dbReference>
<dbReference type="EMBL" id="REFR01000009">
    <property type="protein sequence ID" value="RMB11853.1"/>
    <property type="molecule type" value="Genomic_DNA"/>
</dbReference>
<keyword evidence="3" id="KW-0847">Vitamin C</keyword>
<dbReference type="Gene3D" id="2.60.120.620">
    <property type="entry name" value="q2cbj1_9rhob like domain"/>
    <property type="match status" value="1"/>
</dbReference>
<gene>
    <name evidence="8" type="ORF">BXY39_0339</name>
</gene>
<dbReference type="PROSITE" id="PS51471">
    <property type="entry name" value="FE2OG_OXY"/>
    <property type="match status" value="1"/>
</dbReference>
<evidence type="ECO:0000256" key="3">
    <source>
        <dbReference type="ARBA" id="ARBA00022896"/>
    </source>
</evidence>
<dbReference type="AlphaFoldDB" id="A0A3M0D6F0"/>